<dbReference type="EMBL" id="CAJJDO010000035">
    <property type="protein sequence ID" value="CAD8160842.1"/>
    <property type="molecule type" value="Genomic_DNA"/>
</dbReference>
<sequence length="104" mass="12364">MLSQQFCQNKQVPGKQFNILNVGQITYINLERDFKQSWKKKNRIIYEVKCIQYIEQYEIVNLKTKLQIALGFVQRKGELIYRVVQKPSIFEETMGTKIIKFSAQ</sequence>
<protein>
    <submittedName>
        <fullName evidence="1">Uncharacterized protein</fullName>
    </submittedName>
</protein>
<dbReference type="Proteomes" id="UP000689195">
    <property type="component" value="Unassembled WGS sequence"/>
</dbReference>
<evidence type="ECO:0000313" key="2">
    <source>
        <dbReference type="Proteomes" id="UP000689195"/>
    </source>
</evidence>
<evidence type="ECO:0000313" key="1">
    <source>
        <dbReference type="EMBL" id="CAD8160842.1"/>
    </source>
</evidence>
<accession>A0A8S1UAU5</accession>
<organism evidence="1 2">
    <name type="scientific">Paramecium pentaurelia</name>
    <dbReference type="NCBI Taxonomy" id="43138"/>
    <lineage>
        <taxon>Eukaryota</taxon>
        <taxon>Sar</taxon>
        <taxon>Alveolata</taxon>
        <taxon>Ciliophora</taxon>
        <taxon>Intramacronucleata</taxon>
        <taxon>Oligohymenophorea</taxon>
        <taxon>Peniculida</taxon>
        <taxon>Parameciidae</taxon>
        <taxon>Paramecium</taxon>
    </lineage>
</organism>
<reference evidence="1" key="1">
    <citation type="submission" date="2021-01" db="EMBL/GenBank/DDBJ databases">
        <authorList>
            <consortium name="Genoscope - CEA"/>
            <person name="William W."/>
        </authorList>
    </citation>
    <scope>NUCLEOTIDE SEQUENCE</scope>
</reference>
<proteinExistence type="predicted"/>
<name>A0A8S1UAU5_9CILI</name>
<keyword evidence="2" id="KW-1185">Reference proteome</keyword>
<comment type="caution">
    <text evidence="1">The sequence shown here is derived from an EMBL/GenBank/DDBJ whole genome shotgun (WGS) entry which is preliminary data.</text>
</comment>
<dbReference type="AlphaFoldDB" id="A0A8S1UAU5"/>
<gene>
    <name evidence="1" type="ORF">PPENT_87.1.T0350199</name>
</gene>